<dbReference type="Proteomes" id="UP000887013">
    <property type="component" value="Unassembled WGS sequence"/>
</dbReference>
<evidence type="ECO:0000313" key="2">
    <source>
        <dbReference type="Proteomes" id="UP000887013"/>
    </source>
</evidence>
<gene>
    <name evidence="1" type="ORF">NPIL_308811</name>
</gene>
<accession>A0A8X6PHV0</accession>
<organism evidence="1 2">
    <name type="scientific">Nephila pilipes</name>
    <name type="common">Giant wood spider</name>
    <name type="synonym">Nephila maculata</name>
    <dbReference type="NCBI Taxonomy" id="299642"/>
    <lineage>
        <taxon>Eukaryota</taxon>
        <taxon>Metazoa</taxon>
        <taxon>Ecdysozoa</taxon>
        <taxon>Arthropoda</taxon>
        <taxon>Chelicerata</taxon>
        <taxon>Arachnida</taxon>
        <taxon>Araneae</taxon>
        <taxon>Araneomorphae</taxon>
        <taxon>Entelegynae</taxon>
        <taxon>Araneoidea</taxon>
        <taxon>Nephilidae</taxon>
        <taxon>Nephila</taxon>
    </lineage>
</organism>
<proteinExistence type="predicted"/>
<keyword evidence="2" id="KW-1185">Reference proteome</keyword>
<reference evidence="1" key="1">
    <citation type="submission" date="2020-08" db="EMBL/GenBank/DDBJ databases">
        <title>Multicomponent nature underlies the extraordinary mechanical properties of spider dragline silk.</title>
        <authorList>
            <person name="Kono N."/>
            <person name="Nakamura H."/>
            <person name="Mori M."/>
            <person name="Yoshida Y."/>
            <person name="Ohtoshi R."/>
            <person name="Malay A.D."/>
            <person name="Moran D.A.P."/>
            <person name="Tomita M."/>
            <person name="Numata K."/>
            <person name="Arakawa K."/>
        </authorList>
    </citation>
    <scope>NUCLEOTIDE SEQUENCE</scope>
</reference>
<dbReference type="AlphaFoldDB" id="A0A8X6PHV0"/>
<comment type="caution">
    <text evidence="1">The sequence shown here is derived from an EMBL/GenBank/DDBJ whole genome shotgun (WGS) entry which is preliminary data.</text>
</comment>
<sequence length="176" mass="20661">MKSWESHQIMVRQYQSDHTLKFPHYLPQVHSHKIGNKAKNRSSCQWSRRVLKCKWSVRGERQQRPWPSAFRCWNRFPPYLASCFPASPPIRPALLARSLPRKAELQQRQVRDHHVRKGLTANGAFDFFRVSALHLFLFFDEDLSGRAVSSFVGHISIFESINSSDIDIFKLELRKD</sequence>
<dbReference type="EMBL" id="BMAW01020302">
    <property type="protein sequence ID" value="GFT67363.1"/>
    <property type="molecule type" value="Genomic_DNA"/>
</dbReference>
<protein>
    <submittedName>
        <fullName evidence="1">Uncharacterized protein</fullName>
    </submittedName>
</protein>
<name>A0A8X6PHV0_NEPPI</name>
<evidence type="ECO:0000313" key="1">
    <source>
        <dbReference type="EMBL" id="GFT67363.1"/>
    </source>
</evidence>